<dbReference type="EMBL" id="VZCW01000390">
    <property type="protein sequence ID" value="MQN14184.1"/>
    <property type="molecule type" value="Genomic_DNA"/>
</dbReference>
<gene>
    <name evidence="4" type="ORF">F7D71_09895</name>
    <name evidence="3" type="ORF">F7D95_15610</name>
    <name evidence="2" type="ORF">NNC55_04740</name>
    <name evidence="1" type="ORF">NNC68_09550</name>
</gene>
<dbReference type="Proteomes" id="UP001204486">
    <property type="component" value="Unassembled WGS sequence"/>
</dbReference>
<evidence type="ECO:0000313" key="4">
    <source>
        <dbReference type="EMBL" id="MQN78160.1"/>
    </source>
</evidence>
<sequence>METRDYIQDLEERYKQYCNKKSGVSFNRNTDIFMEELYSMPIAKITIEELLREYPVKDEKFTFDQEQDVNYLTDIFLEMNQDKYIAYCIQYLRYLRNSGTKDFYYDKTVWIDKDYEATGDRLELFKSDYIGSIVDYIFNAYKANKYIVGKILKYKEWVERFKVIETKDNWKEKALQKHLAEFLFLHDVDFYKEVDTSNGSVDFLLPHYAKEKENEYRSGWKAGEKLYIIEVKKFRNEKQIQDSCIQLNAYLEQMDGEGCLLIYADTDLKIINEKWNFDVLTIYIGDESPSLRSGKTTIRLA</sequence>
<dbReference type="EMBL" id="JANDWN010000008">
    <property type="protein sequence ID" value="MCP9599264.1"/>
    <property type="molecule type" value="Genomic_DNA"/>
</dbReference>
<comment type="caution">
    <text evidence="4">The sequence shown here is derived from an EMBL/GenBank/DDBJ whole genome shotgun (WGS) entry which is preliminary data.</text>
</comment>
<evidence type="ECO:0000313" key="1">
    <source>
        <dbReference type="EMBL" id="MCP9549714.1"/>
    </source>
</evidence>
<protein>
    <submittedName>
        <fullName evidence="4">Uncharacterized protein</fullName>
    </submittedName>
</protein>
<dbReference type="EMBL" id="JANDWU010000015">
    <property type="protein sequence ID" value="MCP9549714.1"/>
    <property type="molecule type" value="Genomic_DNA"/>
</dbReference>
<evidence type="ECO:0000313" key="2">
    <source>
        <dbReference type="EMBL" id="MCP9599264.1"/>
    </source>
</evidence>
<proteinExistence type="predicted"/>
<evidence type="ECO:0000313" key="6">
    <source>
        <dbReference type="Proteomes" id="UP000442105"/>
    </source>
</evidence>
<dbReference type="Proteomes" id="UP000423156">
    <property type="component" value="Unassembled WGS sequence"/>
</dbReference>
<evidence type="ECO:0000313" key="3">
    <source>
        <dbReference type="EMBL" id="MQN14184.1"/>
    </source>
</evidence>
<dbReference type="Proteomes" id="UP000442105">
    <property type="component" value="Unassembled WGS sequence"/>
</dbReference>
<reference evidence="4" key="3">
    <citation type="submission" date="2022-12" db="EMBL/GenBank/DDBJ databases">
        <title>Distinct polysaccharide growth profiles of human intestinal Prevotella copri isolates.</title>
        <authorList>
            <person name="Fehlner-Peach H."/>
            <person name="Magnabosco C."/>
            <person name="Raghavan V."/>
            <person name="Scher J.U."/>
            <person name="Tett A."/>
            <person name="Cox L.M."/>
            <person name="Gottsegen C."/>
            <person name="Watters A."/>
            <person name="Wiltshire- Gordon J.D."/>
            <person name="Segata N."/>
            <person name="Bonneau R."/>
            <person name="Littman D.R."/>
        </authorList>
    </citation>
    <scope>NUCLEOTIDE SEQUENCE</scope>
    <source>
        <strain evidence="4">BU41712</strain>
    </source>
</reference>
<organism evidence="4 5">
    <name type="scientific">Segatella copri</name>
    <dbReference type="NCBI Taxonomy" id="165179"/>
    <lineage>
        <taxon>Bacteria</taxon>
        <taxon>Pseudomonadati</taxon>
        <taxon>Bacteroidota</taxon>
        <taxon>Bacteroidia</taxon>
        <taxon>Bacteroidales</taxon>
        <taxon>Prevotellaceae</taxon>
        <taxon>Segatella</taxon>
    </lineage>
</organism>
<dbReference type="Proteomes" id="UP001205506">
    <property type="component" value="Unassembled WGS sequence"/>
</dbReference>
<name>A0AA90ZTR3_9BACT</name>
<reference evidence="5 6" key="1">
    <citation type="submission" date="2019-09" db="EMBL/GenBank/DDBJ databases">
        <title>Distinct polysaccharide growth profiles of human intestinal Prevotella copri isolates.</title>
        <authorList>
            <person name="Fehlner-Peach H."/>
            <person name="Magnabosco C."/>
            <person name="Raghavan V."/>
            <person name="Scher J.U."/>
            <person name="Tett A."/>
            <person name="Cox L.M."/>
            <person name="Gottsegen C."/>
            <person name="Watters A."/>
            <person name="Wiltshire- Gordon J.D."/>
            <person name="Segata N."/>
            <person name="Bonneau R."/>
            <person name="Littman D.R."/>
        </authorList>
    </citation>
    <scope>NUCLEOTIDE SEQUENCE [LARGE SCALE GENOMIC DNA]</scope>
    <source>
        <strain evidence="5">BU41712</strain>
        <strain evidence="6">iAQ1179</strain>
        <strain evidence="3">IAQ1179</strain>
    </source>
</reference>
<dbReference type="AlphaFoldDB" id="A0AA90ZTR3"/>
<dbReference type="RefSeq" id="WP_153093095.1">
    <property type="nucleotide sequence ID" value="NZ_JANDWK010000008.1"/>
</dbReference>
<reference evidence="1" key="2">
    <citation type="submission" date="2022-07" db="EMBL/GenBank/DDBJ databases">
        <title>Prevotella copri.</title>
        <authorList>
            <person name="Yang C."/>
        </authorList>
    </citation>
    <scope>NUCLEOTIDE SEQUENCE</scope>
    <source>
        <strain evidence="2">HF1476</strain>
        <strain evidence="1">HF1805</strain>
    </source>
</reference>
<evidence type="ECO:0000313" key="5">
    <source>
        <dbReference type="Proteomes" id="UP000423156"/>
    </source>
</evidence>
<dbReference type="EMBL" id="VZBZ01000133">
    <property type="protein sequence ID" value="MQN78160.1"/>
    <property type="molecule type" value="Genomic_DNA"/>
</dbReference>
<accession>A0AA90ZTR3</accession>